<name>A0A5P2HDP8_9BURK</name>
<protein>
    <submittedName>
        <fullName evidence="10">Flagellar motor protein MotB</fullName>
    </submittedName>
</protein>
<dbReference type="Proteomes" id="UP000322822">
    <property type="component" value="Chromosome 2"/>
</dbReference>
<keyword evidence="10" id="KW-0969">Cilium</keyword>
<evidence type="ECO:0000256" key="3">
    <source>
        <dbReference type="ARBA" id="ARBA00022475"/>
    </source>
</evidence>
<evidence type="ECO:0000256" key="6">
    <source>
        <dbReference type="ARBA" id="ARBA00023136"/>
    </source>
</evidence>
<dbReference type="GO" id="GO:0005886">
    <property type="term" value="C:plasma membrane"/>
    <property type="evidence" value="ECO:0007669"/>
    <property type="project" value="UniProtKB-SubCell"/>
</dbReference>
<feature type="compositionally biased region" description="Basic and acidic residues" evidence="8">
    <location>
        <begin position="107"/>
        <end position="119"/>
    </location>
</feature>
<evidence type="ECO:0000256" key="7">
    <source>
        <dbReference type="PROSITE-ProRule" id="PRU00473"/>
    </source>
</evidence>
<evidence type="ECO:0000256" key="1">
    <source>
        <dbReference type="ARBA" id="ARBA00004162"/>
    </source>
</evidence>
<reference evidence="10 11" key="1">
    <citation type="submission" date="2019-09" db="EMBL/GenBank/DDBJ databases">
        <title>FDA dAtabase for Regulatory Grade micrObial Sequences (FDA-ARGOS): Supporting development and validation of Infectious Disease Dx tests.</title>
        <authorList>
            <person name="Sciortino C."/>
            <person name="Tallon L."/>
            <person name="Sadzewicz L."/>
            <person name="Vavikolanu K."/>
            <person name="Mehta A."/>
            <person name="Aluvathingal J."/>
            <person name="Nadendla S."/>
            <person name="Nandy P."/>
            <person name="Geyer C."/>
            <person name="Yan Y."/>
            <person name="Sichtig H."/>
        </authorList>
    </citation>
    <scope>NUCLEOTIDE SEQUENCE [LARGE SCALE GENOMIC DNA]</scope>
    <source>
        <strain evidence="10 11">FDAARGOS_664</strain>
    </source>
</reference>
<evidence type="ECO:0000256" key="4">
    <source>
        <dbReference type="ARBA" id="ARBA00022692"/>
    </source>
</evidence>
<keyword evidence="3" id="KW-1003">Cell membrane</keyword>
<dbReference type="PROSITE" id="PS51123">
    <property type="entry name" value="OMPA_2"/>
    <property type="match status" value="1"/>
</dbReference>
<dbReference type="RefSeq" id="WP_150376202.1">
    <property type="nucleotide sequence ID" value="NZ_CP044067.1"/>
</dbReference>
<dbReference type="Gene3D" id="3.30.1330.60">
    <property type="entry name" value="OmpA-like domain"/>
    <property type="match status" value="1"/>
</dbReference>
<proteinExistence type="inferred from homology"/>
<feature type="region of interest" description="Disordered" evidence="8">
    <location>
        <begin position="76"/>
        <end position="119"/>
    </location>
</feature>
<dbReference type="PANTHER" id="PTHR30329:SF18">
    <property type="entry name" value="MOTILITY PROTEIN B"/>
    <property type="match status" value="1"/>
</dbReference>
<dbReference type="InterPro" id="IPR036737">
    <property type="entry name" value="OmpA-like_sf"/>
</dbReference>
<dbReference type="InterPro" id="IPR050330">
    <property type="entry name" value="Bact_OuterMem_StrucFunc"/>
</dbReference>
<dbReference type="SUPFAM" id="SSF103088">
    <property type="entry name" value="OmpA-like"/>
    <property type="match status" value="1"/>
</dbReference>
<dbReference type="PANTHER" id="PTHR30329">
    <property type="entry name" value="STATOR ELEMENT OF FLAGELLAR MOTOR COMPLEX"/>
    <property type="match status" value="1"/>
</dbReference>
<evidence type="ECO:0000259" key="9">
    <source>
        <dbReference type="PROSITE" id="PS51123"/>
    </source>
</evidence>
<feature type="domain" description="OmpA-like" evidence="9">
    <location>
        <begin position="153"/>
        <end position="273"/>
    </location>
</feature>
<keyword evidence="10" id="KW-0966">Cell projection</keyword>
<dbReference type="AlphaFoldDB" id="A0A5P2HDP8"/>
<accession>A0A5P2HDP8</accession>
<evidence type="ECO:0000313" key="11">
    <source>
        <dbReference type="Proteomes" id="UP000322822"/>
    </source>
</evidence>
<dbReference type="CDD" id="cd07185">
    <property type="entry name" value="OmpA_C-like"/>
    <property type="match status" value="1"/>
</dbReference>
<dbReference type="NCBIfam" id="NF006548">
    <property type="entry name" value="PRK09041.1"/>
    <property type="match status" value="1"/>
</dbReference>
<dbReference type="OrthoDB" id="9809186at2"/>
<feature type="region of interest" description="Disordered" evidence="8">
    <location>
        <begin position="300"/>
        <end position="345"/>
    </location>
</feature>
<comment type="similarity">
    <text evidence="2">Belongs to the MotB family.</text>
</comment>
<sequence>MSSAQDLRPIVIKKAKSRAKPHGNHSWKIAYADFMTAMMAFFLVLWLLSSASPKALVGVAEYFRTPLKVAIAGGDKSSMSKSVVPGGGKDPMAKDGEVMRAQTNDPSDARRREQQESERLRQLKTRLETTIENNPVLRAFRPQLLLDITSEGLRIQILDTQNRPMFRTGSAAVEPYMRTILREIGPVLNEMPNKVSLSGHTDSQTYMAGERAYSNWELSADRANASRQELIAGGMNEGKVLRVLGLADTMPLDKNDRLAPVNRRISIVVLNKKAQAQFESENASAAEVSVAAQKGKAAQELQAGVAAAETPAAKAPAATGAPAPAATPAAGAAATAAPAAAGKRE</sequence>
<keyword evidence="6 7" id="KW-0472">Membrane</keyword>
<comment type="subcellular location">
    <subcellularLocation>
        <location evidence="1">Cell membrane</location>
        <topology evidence="1">Single-pass membrane protein</topology>
    </subcellularLocation>
</comment>
<evidence type="ECO:0000256" key="5">
    <source>
        <dbReference type="ARBA" id="ARBA00022989"/>
    </source>
</evidence>
<gene>
    <name evidence="10" type="primary">motB</name>
    <name evidence="10" type="ORF">FOB72_27625</name>
</gene>
<evidence type="ECO:0000313" key="10">
    <source>
        <dbReference type="EMBL" id="QET05744.1"/>
    </source>
</evidence>
<dbReference type="Pfam" id="PF00691">
    <property type="entry name" value="OmpA"/>
    <property type="match status" value="1"/>
</dbReference>
<keyword evidence="4" id="KW-0812">Transmembrane</keyword>
<dbReference type="InterPro" id="IPR006665">
    <property type="entry name" value="OmpA-like"/>
</dbReference>
<dbReference type="EMBL" id="CP044067">
    <property type="protein sequence ID" value="QET05744.1"/>
    <property type="molecule type" value="Genomic_DNA"/>
</dbReference>
<keyword evidence="10" id="KW-0282">Flagellum</keyword>
<evidence type="ECO:0000256" key="2">
    <source>
        <dbReference type="ARBA" id="ARBA00008914"/>
    </source>
</evidence>
<organism evidence="10 11">
    <name type="scientific">Cupriavidus pauculus</name>
    <dbReference type="NCBI Taxonomy" id="82633"/>
    <lineage>
        <taxon>Bacteria</taxon>
        <taxon>Pseudomonadati</taxon>
        <taxon>Pseudomonadota</taxon>
        <taxon>Betaproteobacteria</taxon>
        <taxon>Burkholderiales</taxon>
        <taxon>Burkholderiaceae</taxon>
        <taxon>Cupriavidus</taxon>
    </lineage>
</organism>
<evidence type="ECO:0000256" key="8">
    <source>
        <dbReference type="SAM" id="MobiDB-lite"/>
    </source>
</evidence>
<keyword evidence="5" id="KW-1133">Transmembrane helix</keyword>
<dbReference type="Pfam" id="PF13677">
    <property type="entry name" value="MotB_plug"/>
    <property type="match status" value="1"/>
</dbReference>
<dbReference type="InterPro" id="IPR025713">
    <property type="entry name" value="MotB-like_N_dom"/>
</dbReference>